<name>A0A9R1VMZ0_LACSA</name>
<dbReference type="Proteomes" id="UP000235145">
    <property type="component" value="Unassembled WGS sequence"/>
</dbReference>
<proteinExistence type="predicted"/>
<evidence type="ECO:0000313" key="1">
    <source>
        <dbReference type="EMBL" id="KAJ0210397.1"/>
    </source>
</evidence>
<sequence>MDNFIEQSHVDTDDDISKPTWENTVESPMIDYVSTSIPTSKYKIKLKYGGIFRLAKNTKTSSYNFAKLNDDVIKHYSSKNNPKFSIWYVHKFTSDRLYIQLDSEEKFIVMLTMYENEKEVTIYVTTENNITSNNLNVSNQLSVTLLEKQPFTTREP</sequence>
<organism evidence="1 2">
    <name type="scientific">Lactuca sativa</name>
    <name type="common">Garden lettuce</name>
    <dbReference type="NCBI Taxonomy" id="4236"/>
    <lineage>
        <taxon>Eukaryota</taxon>
        <taxon>Viridiplantae</taxon>
        <taxon>Streptophyta</taxon>
        <taxon>Embryophyta</taxon>
        <taxon>Tracheophyta</taxon>
        <taxon>Spermatophyta</taxon>
        <taxon>Magnoliopsida</taxon>
        <taxon>eudicotyledons</taxon>
        <taxon>Gunneridae</taxon>
        <taxon>Pentapetalae</taxon>
        <taxon>asterids</taxon>
        <taxon>campanulids</taxon>
        <taxon>Asterales</taxon>
        <taxon>Asteraceae</taxon>
        <taxon>Cichorioideae</taxon>
        <taxon>Cichorieae</taxon>
        <taxon>Lactucinae</taxon>
        <taxon>Lactuca</taxon>
    </lineage>
</organism>
<accession>A0A9R1VMZ0</accession>
<dbReference type="AlphaFoldDB" id="A0A9R1VMZ0"/>
<keyword evidence="2" id="KW-1185">Reference proteome</keyword>
<comment type="caution">
    <text evidence="1">The sequence shown here is derived from an EMBL/GenBank/DDBJ whole genome shotgun (WGS) entry which is preliminary data.</text>
</comment>
<evidence type="ECO:0000313" key="2">
    <source>
        <dbReference type="Proteomes" id="UP000235145"/>
    </source>
</evidence>
<reference evidence="1 2" key="1">
    <citation type="journal article" date="2017" name="Nat. Commun.">
        <title>Genome assembly with in vitro proximity ligation data and whole-genome triplication in lettuce.</title>
        <authorList>
            <person name="Reyes-Chin-Wo S."/>
            <person name="Wang Z."/>
            <person name="Yang X."/>
            <person name="Kozik A."/>
            <person name="Arikit S."/>
            <person name="Song C."/>
            <person name="Xia L."/>
            <person name="Froenicke L."/>
            <person name="Lavelle D.O."/>
            <person name="Truco M.J."/>
            <person name="Xia R."/>
            <person name="Zhu S."/>
            <person name="Xu C."/>
            <person name="Xu H."/>
            <person name="Xu X."/>
            <person name="Cox K."/>
            <person name="Korf I."/>
            <person name="Meyers B.C."/>
            <person name="Michelmore R.W."/>
        </authorList>
    </citation>
    <scope>NUCLEOTIDE SEQUENCE [LARGE SCALE GENOMIC DNA]</scope>
    <source>
        <strain evidence="2">cv. Salinas</strain>
        <tissue evidence="1">Seedlings</tissue>
    </source>
</reference>
<gene>
    <name evidence="1" type="ORF">LSAT_V11C400217870</name>
</gene>
<protein>
    <submittedName>
        <fullName evidence="1">Uncharacterized protein</fullName>
    </submittedName>
</protein>
<dbReference type="EMBL" id="NBSK02000004">
    <property type="protein sequence ID" value="KAJ0210397.1"/>
    <property type="molecule type" value="Genomic_DNA"/>
</dbReference>